<name>A0A4R2ECC8_9BACT</name>
<dbReference type="InterPro" id="IPR023696">
    <property type="entry name" value="Ureohydrolase_dom_sf"/>
</dbReference>
<comment type="caution">
    <text evidence="1">The sequence shown here is derived from an EMBL/GenBank/DDBJ whole genome shotgun (WGS) entry which is preliminary data.</text>
</comment>
<evidence type="ECO:0000313" key="1">
    <source>
        <dbReference type="EMBL" id="TCN63664.1"/>
    </source>
</evidence>
<protein>
    <recommendedName>
        <fullName evidence="3">Arginase family enzyme</fullName>
    </recommendedName>
</protein>
<dbReference type="Proteomes" id="UP000294830">
    <property type="component" value="Unassembled WGS sequence"/>
</dbReference>
<accession>A0A4R2ECC8</accession>
<dbReference type="RefSeq" id="WP_131840102.1">
    <property type="nucleotide sequence ID" value="NZ_SLWB01000015.1"/>
</dbReference>
<dbReference type="OrthoDB" id="931936at2"/>
<gene>
    <name evidence="1" type="ORF">CLV25_11514</name>
</gene>
<proteinExistence type="predicted"/>
<organism evidence="1 2">
    <name type="scientific">Acetobacteroides hydrogenigenes</name>
    <dbReference type="NCBI Taxonomy" id="979970"/>
    <lineage>
        <taxon>Bacteria</taxon>
        <taxon>Pseudomonadati</taxon>
        <taxon>Bacteroidota</taxon>
        <taxon>Bacteroidia</taxon>
        <taxon>Bacteroidales</taxon>
        <taxon>Rikenellaceae</taxon>
        <taxon>Acetobacteroides</taxon>
    </lineage>
</organism>
<reference evidence="1 2" key="1">
    <citation type="submission" date="2019-03" db="EMBL/GenBank/DDBJ databases">
        <title>Genomic Encyclopedia of Archaeal and Bacterial Type Strains, Phase II (KMG-II): from individual species to whole genera.</title>
        <authorList>
            <person name="Goeker M."/>
        </authorList>
    </citation>
    <scope>NUCLEOTIDE SEQUENCE [LARGE SCALE GENOMIC DNA]</scope>
    <source>
        <strain evidence="1 2">RL-C</strain>
    </source>
</reference>
<keyword evidence="2" id="KW-1185">Reference proteome</keyword>
<sequence length="373" mass="41322">MIVADHLIPLADSLRSQFEKGSVADKAYFCNGNEPIESIPAGSITLIFADQAANNKYASEVLASLGRMFPSWGELKLVVLGSLIISDNSCYNNSSFAEVVEKLLKSGLYPIVISSEQAYAKVLCEVYSKISPLQLSFISPALSNCLPNGLPNIIGIAKDLQMGKSNSIATIATQAYYTNSTCDTSIKGTYNQCVRLGALRASMQLAEPLLRDSNLLFIDLNAVRHSDFASTTSPTPNGLYAEEICRLMRYAGYSDNLKSMFICGFDTAMLTKNEVDITLLAQMLWHTLEGLSSRKNELPGLTSFSSKEFYIDIGEQDPVTLNFLQSQNTGRWWLYVPMSNESGRWVACDAEDYERAKHHELPYRWISLYNLIG</sequence>
<dbReference type="AlphaFoldDB" id="A0A4R2ECC8"/>
<dbReference type="Gene3D" id="3.40.800.10">
    <property type="entry name" value="Ureohydrolase domain"/>
    <property type="match status" value="1"/>
</dbReference>
<evidence type="ECO:0000313" key="2">
    <source>
        <dbReference type="Proteomes" id="UP000294830"/>
    </source>
</evidence>
<dbReference type="SUPFAM" id="SSF52768">
    <property type="entry name" value="Arginase/deacetylase"/>
    <property type="match status" value="1"/>
</dbReference>
<dbReference type="EMBL" id="SLWB01000015">
    <property type="protein sequence ID" value="TCN63664.1"/>
    <property type="molecule type" value="Genomic_DNA"/>
</dbReference>
<evidence type="ECO:0008006" key="3">
    <source>
        <dbReference type="Google" id="ProtNLM"/>
    </source>
</evidence>